<feature type="compositionally biased region" description="Basic and acidic residues" evidence="1">
    <location>
        <begin position="127"/>
        <end position="148"/>
    </location>
</feature>
<evidence type="ECO:0000313" key="2">
    <source>
        <dbReference type="EMBL" id="KKK71293.1"/>
    </source>
</evidence>
<proteinExistence type="predicted"/>
<comment type="caution">
    <text evidence="2">The sequence shown here is derived from an EMBL/GenBank/DDBJ whole genome shotgun (WGS) entry which is preliminary data.</text>
</comment>
<feature type="region of interest" description="Disordered" evidence="1">
    <location>
        <begin position="118"/>
        <end position="148"/>
    </location>
</feature>
<reference evidence="2" key="1">
    <citation type="journal article" date="2015" name="Nature">
        <title>Complex archaea that bridge the gap between prokaryotes and eukaryotes.</title>
        <authorList>
            <person name="Spang A."/>
            <person name="Saw J.H."/>
            <person name="Jorgensen S.L."/>
            <person name="Zaremba-Niedzwiedzka K."/>
            <person name="Martijn J."/>
            <person name="Lind A.E."/>
            <person name="van Eijk R."/>
            <person name="Schleper C."/>
            <person name="Guy L."/>
            <person name="Ettema T.J."/>
        </authorList>
    </citation>
    <scope>NUCLEOTIDE SEQUENCE</scope>
</reference>
<accession>A0A0F8XQN7</accession>
<dbReference type="EMBL" id="LAZR01057805">
    <property type="protein sequence ID" value="KKK71293.1"/>
    <property type="molecule type" value="Genomic_DNA"/>
</dbReference>
<evidence type="ECO:0000256" key="1">
    <source>
        <dbReference type="SAM" id="MobiDB-lite"/>
    </source>
</evidence>
<gene>
    <name evidence="2" type="ORF">LCGC14_2915370</name>
</gene>
<protein>
    <submittedName>
        <fullName evidence="2">Uncharacterized protein</fullName>
    </submittedName>
</protein>
<organism evidence="2">
    <name type="scientific">marine sediment metagenome</name>
    <dbReference type="NCBI Taxonomy" id="412755"/>
    <lineage>
        <taxon>unclassified sequences</taxon>
        <taxon>metagenomes</taxon>
        <taxon>ecological metagenomes</taxon>
    </lineage>
</organism>
<sequence length="148" mass="16847">MSHTGQNPLAHEPSKTCKDCEHEGKWLNMVKTWIHKNPTEHEKTCSCKKFEAEDDSAGRKIKRLMNDLESGKLKPQKKGCGKIIEVLNEPDIKIVCGRDYYGTNFNGKWINKELALHPSCSGNHTRKREDDAGKRELPSEKSEGKKND</sequence>
<dbReference type="AlphaFoldDB" id="A0A0F8XQN7"/>
<name>A0A0F8XQN7_9ZZZZ</name>